<dbReference type="OrthoDB" id="5424021at2759"/>
<organism evidence="2 3">
    <name type="scientific">Didymella heteroderae</name>
    <dbReference type="NCBI Taxonomy" id="1769908"/>
    <lineage>
        <taxon>Eukaryota</taxon>
        <taxon>Fungi</taxon>
        <taxon>Dikarya</taxon>
        <taxon>Ascomycota</taxon>
        <taxon>Pezizomycotina</taxon>
        <taxon>Dothideomycetes</taxon>
        <taxon>Pleosporomycetidae</taxon>
        <taxon>Pleosporales</taxon>
        <taxon>Pleosporineae</taxon>
        <taxon>Didymellaceae</taxon>
        <taxon>Didymella</taxon>
    </lineage>
</organism>
<reference evidence="2" key="1">
    <citation type="submission" date="2019-04" db="EMBL/GenBank/DDBJ databases">
        <title>Sequencing of skin fungus with MAO and IRED activity.</title>
        <authorList>
            <person name="Marsaioli A.J."/>
            <person name="Bonatto J.M.C."/>
            <person name="Reis Junior O."/>
        </authorList>
    </citation>
    <scope>NUCLEOTIDE SEQUENCE</scope>
    <source>
        <strain evidence="2">28M1</strain>
    </source>
</reference>
<keyword evidence="3" id="KW-1185">Reference proteome</keyword>
<feature type="region of interest" description="Disordered" evidence="1">
    <location>
        <begin position="1"/>
        <end position="89"/>
    </location>
</feature>
<dbReference type="Proteomes" id="UP000758155">
    <property type="component" value="Unassembled WGS sequence"/>
</dbReference>
<name>A0A9P4WPE1_9PLEO</name>
<dbReference type="EMBL" id="SWKV01000040">
    <property type="protein sequence ID" value="KAF3037791.1"/>
    <property type="molecule type" value="Genomic_DNA"/>
</dbReference>
<gene>
    <name evidence="2" type="ORF">E8E12_004527</name>
</gene>
<feature type="compositionally biased region" description="Basic and acidic residues" evidence="1">
    <location>
        <begin position="1"/>
        <end position="23"/>
    </location>
</feature>
<evidence type="ECO:0000313" key="2">
    <source>
        <dbReference type="EMBL" id="KAF3037791.1"/>
    </source>
</evidence>
<proteinExistence type="predicted"/>
<evidence type="ECO:0000256" key="1">
    <source>
        <dbReference type="SAM" id="MobiDB-lite"/>
    </source>
</evidence>
<accession>A0A9P4WPE1</accession>
<feature type="compositionally biased region" description="Polar residues" evidence="1">
    <location>
        <begin position="67"/>
        <end position="78"/>
    </location>
</feature>
<dbReference type="AlphaFoldDB" id="A0A9P4WPE1"/>
<protein>
    <submittedName>
        <fullName evidence="2">Uncharacterized protein</fullName>
    </submittedName>
</protein>
<sequence>MENKADDEARRKWEQEAKAKAEGMQEAGAPSRKRPRAIGFPKTQEGHMQQPSFDSLLDGTAGKDRNALSTKAGASNTPLGAAKATAPRAAVTRAKCRTLFSEEDESRVEELD</sequence>
<evidence type="ECO:0000313" key="3">
    <source>
        <dbReference type="Proteomes" id="UP000758155"/>
    </source>
</evidence>
<comment type="caution">
    <text evidence="2">The sequence shown here is derived from an EMBL/GenBank/DDBJ whole genome shotgun (WGS) entry which is preliminary data.</text>
</comment>